<evidence type="ECO:0000256" key="4">
    <source>
        <dbReference type="ARBA" id="ARBA00022741"/>
    </source>
</evidence>
<evidence type="ECO:0000313" key="13">
    <source>
        <dbReference type="Proteomes" id="UP000092993"/>
    </source>
</evidence>
<feature type="domain" description="Protein kinase" evidence="11">
    <location>
        <begin position="76"/>
        <end position="347"/>
    </location>
</feature>
<dbReference type="InterPro" id="IPR017441">
    <property type="entry name" value="Protein_kinase_ATP_BS"/>
</dbReference>
<dbReference type="STRING" id="5627.A0A1C7MMG1"/>
<dbReference type="Gene3D" id="1.10.510.10">
    <property type="entry name" value="Transferase(Phosphotransferase) domain 1"/>
    <property type="match status" value="1"/>
</dbReference>
<name>A0A1C7MMG1_GRIFR</name>
<protein>
    <recommendedName>
        <fullName evidence="1">non-specific serine/threonine protein kinase</fullName>
        <ecNumber evidence="1">2.7.11.1</ecNumber>
    </recommendedName>
</protein>
<proteinExistence type="predicted"/>
<evidence type="ECO:0000256" key="8">
    <source>
        <dbReference type="ARBA" id="ARBA00048679"/>
    </source>
</evidence>
<dbReference type="SUPFAM" id="SSF56112">
    <property type="entry name" value="Protein kinase-like (PK-like)"/>
    <property type="match status" value="1"/>
</dbReference>
<evidence type="ECO:0000256" key="7">
    <source>
        <dbReference type="ARBA" id="ARBA00047899"/>
    </source>
</evidence>
<dbReference type="PROSITE" id="PS00107">
    <property type="entry name" value="PROTEIN_KINASE_ATP"/>
    <property type="match status" value="1"/>
</dbReference>
<accession>A0A1C7MMG1</accession>
<comment type="catalytic activity">
    <reaction evidence="8">
        <text>L-seryl-[protein] + ATP = O-phospho-L-seryl-[protein] + ADP + H(+)</text>
        <dbReference type="Rhea" id="RHEA:17989"/>
        <dbReference type="Rhea" id="RHEA-COMP:9863"/>
        <dbReference type="Rhea" id="RHEA-COMP:11604"/>
        <dbReference type="ChEBI" id="CHEBI:15378"/>
        <dbReference type="ChEBI" id="CHEBI:29999"/>
        <dbReference type="ChEBI" id="CHEBI:30616"/>
        <dbReference type="ChEBI" id="CHEBI:83421"/>
        <dbReference type="ChEBI" id="CHEBI:456216"/>
        <dbReference type="EC" id="2.7.11.1"/>
    </reaction>
</comment>
<feature type="compositionally biased region" description="Acidic residues" evidence="10">
    <location>
        <begin position="383"/>
        <end position="406"/>
    </location>
</feature>
<dbReference type="Pfam" id="PF00069">
    <property type="entry name" value="Pkinase"/>
    <property type="match status" value="1"/>
</dbReference>
<dbReference type="AlphaFoldDB" id="A0A1C7MMG1"/>
<evidence type="ECO:0000256" key="5">
    <source>
        <dbReference type="ARBA" id="ARBA00022777"/>
    </source>
</evidence>
<organism evidence="12 13">
    <name type="scientific">Grifola frondosa</name>
    <name type="common">Maitake</name>
    <name type="synonym">Polyporus frondosus</name>
    <dbReference type="NCBI Taxonomy" id="5627"/>
    <lineage>
        <taxon>Eukaryota</taxon>
        <taxon>Fungi</taxon>
        <taxon>Dikarya</taxon>
        <taxon>Basidiomycota</taxon>
        <taxon>Agaricomycotina</taxon>
        <taxon>Agaricomycetes</taxon>
        <taxon>Polyporales</taxon>
        <taxon>Grifolaceae</taxon>
        <taxon>Grifola</taxon>
    </lineage>
</organism>
<dbReference type="InterPro" id="IPR000719">
    <property type="entry name" value="Prot_kinase_dom"/>
</dbReference>
<evidence type="ECO:0000256" key="10">
    <source>
        <dbReference type="SAM" id="MobiDB-lite"/>
    </source>
</evidence>
<dbReference type="InterPro" id="IPR011009">
    <property type="entry name" value="Kinase-like_dom_sf"/>
</dbReference>
<evidence type="ECO:0000256" key="1">
    <source>
        <dbReference type="ARBA" id="ARBA00012513"/>
    </source>
</evidence>
<evidence type="ECO:0000256" key="2">
    <source>
        <dbReference type="ARBA" id="ARBA00022527"/>
    </source>
</evidence>
<evidence type="ECO:0000256" key="6">
    <source>
        <dbReference type="ARBA" id="ARBA00022840"/>
    </source>
</evidence>
<dbReference type="EC" id="2.7.11.1" evidence="1"/>
<dbReference type="Proteomes" id="UP000092993">
    <property type="component" value="Unassembled WGS sequence"/>
</dbReference>
<comment type="catalytic activity">
    <reaction evidence="7">
        <text>L-threonyl-[protein] + ATP = O-phospho-L-threonyl-[protein] + ADP + H(+)</text>
        <dbReference type="Rhea" id="RHEA:46608"/>
        <dbReference type="Rhea" id="RHEA-COMP:11060"/>
        <dbReference type="Rhea" id="RHEA-COMP:11605"/>
        <dbReference type="ChEBI" id="CHEBI:15378"/>
        <dbReference type="ChEBI" id="CHEBI:30013"/>
        <dbReference type="ChEBI" id="CHEBI:30616"/>
        <dbReference type="ChEBI" id="CHEBI:61977"/>
        <dbReference type="ChEBI" id="CHEBI:456216"/>
        <dbReference type="EC" id="2.7.11.1"/>
    </reaction>
</comment>
<dbReference type="PROSITE" id="PS00108">
    <property type="entry name" value="PROTEIN_KINASE_ST"/>
    <property type="match status" value="1"/>
</dbReference>
<keyword evidence="13" id="KW-1185">Reference proteome</keyword>
<dbReference type="PANTHER" id="PTHR43895:SF32">
    <property type="entry name" value="SERINE_THREONINE-PROTEIN KINASE CHK1"/>
    <property type="match status" value="1"/>
</dbReference>
<keyword evidence="6 9" id="KW-0067">ATP-binding</keyword>
<keyword evidence="2" id="KW-0723">Serine/threonine-protein kinase</keyword>
<evidence type="ECO:0000256" key="9">
    <source>
        <dbReference type="PROSITE-ProRule" id="PRU10141"/>
    </source>
</evidence>
<dbReference type="GO" id="GO:0005524">
    <property type="term" value="F:ATP binding"/>
    <property type="evidence" value="ECO:0007669"/>
    <property type="project" value="UniProtKB-UniRule"/>
</dbReference>
<gene>
    <name evidence="12" type="primary">ran1_2</name>
    <name evidence="12" type="ORF">A0H81_02329</name>
</gene>
<feature type="binding site" evidence="9">
    <location>
        <position position="109"/>
    </location>
    <ligand>
        <name>ATP</name>
        <dbReference type="ChEBI" id="CHEBI:30616"/>
    </ligand>
</feature>
<keyword evidence="4 9" id="KW-0547">Nucleotide-binding</keyword>
<dbReference type="OrthoDB" id="541276at2759"/>
<keyword evidence="3" id="KW-0808">Transferase</keyword>
<keyword evidence="5" id="KW-0418">Kinase</keyword>
<dbReference type="OMA" id="TFYMSDE"/>
<reference evidence="12 13" key="1">
    <citation type="submission" date="2016-03" db="EMBL/GenBank/DDBJ databases">
        <title>Whole genome sequencing of Grifola frondosa 9006-11.</title>
        <authorList>
            <person name="Min B."/>
            <person name="Park H."/>
            <person name="Kim J.-G."/>
            <person name="Cho H."/>
            <person name="Oh Y.-L."/>
            <person name="Kong W.-S."/>
            <person name="Choi I.-G."/>
        </authorList>
    </citation>
    <scope>NUCLEOTIDE SEQUENCE [LARGE SCALE GENOMIC DNA]</scope>
    <source>
        <strain evidence="12 13">9006-11</strain>
    </source>
</reference>
<sequence length="533" mass="58873">MVARLKAIGCITVAFIHVDNAYGPSSSDETDGSKAERHKSPLPEPIIVLTLIFTFNMPTRKHLPNLSLKFIDSGRIQLLEILGAGAFGTIYLARDYKYSSTDPKICAVKVLPVSAPNSRRALYQSREIELHQAASSHPNVLTVHRDFRDERYLYIVLDYCPAGDLFQVVVRKRTLARNDALIKRLFLQLIDAVDSCHTKGIFHRDLKPENILVNEDLTELYVSDFGLATPTRKSVSHNAGSSLYMSPECFLTNSATPAVPYDTRRSDIWALGVILTTMVTGRTPWGRATLDDNCFRSFAKNRNFLLRMLPISPGMNTILKRIFTFNPSDTIKLHELRQLVEGLDTFYMSDEERARANDHVIAAWNFYLPPSTADPTHFGSDESLSDTDSESNSLDDDSDDSDEESAGFESDVLPHKEEGEADCYPAVNSPLDDSSESDIQPAFQLRVMNPTYTKPDLGSRVMAQAPSSSASSSSDSDEAVTPETHAQDPVIVIPDSLEGGTLGEPALSPGGMAGKKRHSGARLLKRLVRSFVG</sequence>
<dbReference type="PANTHER" id="PTHR43895">
    <property type="entry name" value="CALCIUM/CALMODULIN-DEPENDENT PROTEIN KINASE KINASE-RELATED"/>
    <property type="match status" value="1"/>
</dbReference>
<dbReference type="InterPro" id="IPR008271">
    <property type="entry name" value="Ser/Thr_kinase_AS"/>
</dbReference>
<dbReference type="SMART" id="SM00220">
    <property type="entry name" value="S_TKc"/>
    <property type="match status" value="1"/>
</dbReference>
<dbReference type="EMBL" id="LUGG01000002">
    <property type="protein sequence ID" value="OBZ78062.1"/>
    <property type="molecule type" value="Genomic_DNA"/>
</dbReference>
<dbReference type="GO" id="GO:0004674">
    <property type="term" value="F:protein serine/threonine kinase activity"/>
    <property type="evidence" value="ECO:0007669"/>
    <property type="project" value="UniProtKB-KW"/>
</dbReference>
<evidence type="ECO:0000259" key="11">
    <source>
        <dbReference type="PROSITE" id="PS50011"/>
    </source>
</evidence>
<dbReference type="PROSITE" id="PS50011">
    <property type="entry name" value="PROTEIN_KINASE_DOM"/>
    <property type="match status" value="1"/>
</dbReference>
<evidence type="ECO:0000256" key="3">
    <source>
        <dbReference type="ARBA" id="ARBA00022679"/>
    </source>
</evidence>
<comment type="caution">
    <text evidence="12">The sequence shown here is derived from an EMBL/GenBank/DDBJ whole genome shotgun (WGS) entry which is preliminary data.</text>
</comment>
<evidence type="ECO:0000313" key="12">
    <source>
        <dbReference type="EMBL" id="OBZ78062.1"/>
    </source>
</evidence>
<dbReference type="GO" id="GO:0007165">
    <property type="term" value="P:signal transduction"/>
    <property type="evidence" value="ECO:0007669"/>
    <property type="project" value="TreeGrafter"/>
</dbReference>
<feature type="region of interest" description="Disordered" evidence="10">
    <location>
        <begin position="454"/>
        <end position="519"/>
    </location>
</feature>
<feature type="region of interest" description="Disordered" evidence="10">
    <location>
        <begin position="375"/>
        <end position="437"/>
    </location>
</feature>